<feature type="signal peptide" evidence="1">
    <location>
        <begin position="1"/>
        <end position="27"/>
    </location>
</feature>
<name>A0A506U736_9HYPH</name>
<dbReference type="SUPFAM" id="SSF52317">
    <property type="entry name" value="Class I glutamine amidotransferase-like"/>
    <property type="match status" value="1"/>
</dbReference>
<feature type="domain" description="DJ-1/PfpI" evidence="2">
    <location>
        <begin position="48"/>
        <end position="208"/>
    </location>
</feature>
<reference evidence="3 4" key="1">
    <citation type="submission" date="2019-06" db="EMBL/GenBank/DDBJ databases">
        <authorList>
            <person name="Li M."/>
        </authorList>
    </citation>
    <scope>NUCLEOTIDE SEQUENCE [LARGE SCALE GENOMIC DNA]</scope>
    <source>
        <strain evidence="3 4">BGMRC6574</strain>
    </source>
</reference>
<dbReference type="GO" id="GO:0006355">
    <property type="term" value="P:regulation of DNA-templated transcription"/>
    <property type="evidence" value="ECO:0007669"/>
    <property type="project" value="TreeGrafter"/>
</dbReference>
<dbReference type="Proteomes" id="UP000320314">
    <property type="component" value="Unassembled WGS sequence"/>
</dbReference>
<accession>A0A506U736</accession>
<evidence type="ECO:0000313" key="4">
    <source>
        <dbReference type="Proteomes" id="UP000320314"/>
    </source>
</evidence>
<dbReference type="PANTHER" id="PTHR43130:SF2">
    <property type="entry name" value="DJ-1_PFPI DOMAIN-CONTAINING PROTEIN"/>
    <property type="match status" value="1"/>
</dbReference>
<evidence type="ECO:0000256" key="1">
    <source>
        <dbReference type="SAM" id="SignalP"/>
    </source>
</evidence>
<gene>
    <name evidence="3" type="ORF">FJU11_10650</name>
</gene>
<dbReference type="InterPro" id="IPR029062">
    <property type="entry name" value="Class_I_gatase-like"/>
</dbReference>
<organism evidence="3 4">
    <name type="scientific">Pararhizobium mangrovi</name>
    <dbReference type="NCBI Taxonomy" id="2590452"/>
    <lineage>
        <taxon>Bacteria</taxon>
        <taxon>Pseudomonadati</taxon>
        <taxon>Pseudomonadota</taxon>
        <taxon>Alphaproteobacteria</taxon>
        <taxon>Hyphomicrobiales</taxon>
        <taxon>Rhizobiaceae</taxon>
        <taxon>Rhizobium/Agrobacterium group</taxon>
        <taxon>Pararhizobium</taxon>
    </lineage>
</organism>
<dbReference type="EMBL" id="VHLH01000019">
    <property type="protein sequence ID" value="TPW27697.1"/>
    <property type="molecule type" value="Genomic_DNA"/>
</dbReference>
<dbReference type="PROSITE" id="PS51318">
    <property type="entry name" value="TAT"/>
    <property type="match status" value="1"/>
</dbReference>
<evidence type="ECO:0000259" key="2">
    <source>
        <dbReference type="Pfam" id="PF01965"/>
    </source>
</evidence>
<dbReference type="Gene3D" id="3.40.50.880">
    <property type="match status" value="1"/>
</dbReference>
<dbReference type="RefSeq" id="WP_141167042.1">
    <property type="nucleotide sequence ID" value="NZ_VHLH01000019.1"/>
</dbReference>
<dbReference type="AlphaFoldDB" id="A0A506U736"/>
<evidence type="ECO:0000313" key="3">
    <source>
        <dbReference type="EMBL" id="TPW27697.1"/>
    </source>
</evidence>
<dbReference type="OrthoDB" id="186587at2"/>
<dbReference type="InterPro" id="IPR006311">
    <property type="entry name" value="TAT_signal"/>
</dbReference>
<comment type="caution">
    <text evidence="3">The sequence shown here is derived from an EMBL/GenBank/DDBJ whole genome shotgun (WGS) entry which is preliminary data.</text>
</comment>
<feature type="chain" id="PRO_5021369048" evidence="1">
    <location>
        <begin position="28"/>
        <end position="273"/>
    </location>
</feature>
<protein>
    <submittedName>
        <fullName evidence="3">DJ-1/PfpI family protein</fullName>
    </submittedName>
</protein>
<dbReference type="InterPro" id="IPR052158">
    <property type="entry name" value="INH-QAR"/>
</dbReference>
<keyword evidence="4" id="KW-1185">Reference proteome</keyword>
<dbReference type="CDD" id="cd03139">
    <property type="entry name" value="GATase1_PfpI_2"/>
    <property type="match status" value="1"/>
</dbReference>
<dbReference type="InterPro" id="IPR002818">
    <property type="entry name" value="DJ-1/PfpI"/>
</dbReference>
<keyword evidence="1" id="KW-0732">Signal</keyword>
<dbReference type="Pfam" id="PF01965">
    <property type="entry name" value="DJ-1_PfpI"/>
    <property type="match status" value="1"/>
</dbReference>
<dbReference type="PANTHER" id="PTHR43130">
    <property type="entry name" value="ARAC-FAMILY TRANSCRIPTIONAL REGULATOR"/>
    <property type="match status" value="1"/>
</dbReference>
<sequence>MTDPIDRRTLMALTALGSLAAAIPAAAQDETEAQHMKRMKAIPRDAPKIAMLVYPKMVALDLIEPMTILTILRSNIHLVWKDKQPVSTDVHLPIAATHTFDDVPDDLDVLFVPGGILGTIDCMTDPEVLAFLADRGQRAKWVTSVCTGGLVLAAAGLLNGYDATAHWAVADLLPLMGARHVDERVVTDRNRMTGGGVTAGLDFGLDLAAKLRDEDAARRIQLILEYSPEPPFHNGTPAEAGPDRLAKARASRQWMDGEARKAAMEAGKRLGTI</sequence>
<proteinExistence type="predicted"/>